<dbReference type="InterPro" id="IPR004839">
    <property type="entry name" value="Aminotransferase_I/II_large"/>
</dbReference>
<keyword evidence="3" id="KW-0808">Transferase</keyword>
<dbReference type="RefSeq" id="WP_316020717.1">
    <property type="nucleotide sequence ID" value="NZ_JAWDID010000054.1"/>
</dbReference>
<dbReference type="Gene3D" id="3.90.1150.10">
    <property type="entry name" value="Aspartate Aminotransferase, domain 1"/>
    <property type="match status" value="1"/>
</dbReference>
<dbReference type="SUPFAM" id="SSF53383">
    <property type="entry name" value="PLP-dependent transferases"/>
    <property type="match status" value="1"/>
</dbReference>
<dbReference type="PANTHER" id="PTHR42790:SF19">
    <property type="entry name" value="KYNURENINE_ALPHA-AMINOADIPATE AMINOTRANSFERASE, MITOCHONDRIAL"/>
    <property type="match status" value="1"/>
</dbReference>
<dbReference type="Pfam" id="PF00155">
    <property type="entry name" value="Aminotran_1_2"/>
    <property type="match status" value="1"/>
</dbReference>
<dbReference type="Proteomes" id="UP001254257">
    <property type="component" value="Unassembled WGS sequence"/>
</dbReference>
<dbReference type="CDD" id="cd00609">
    <property type="entry name" value="AAT_like"/>
    <property type="match status" value="1"/>
</dbReference>
<dbReference type="EMBL" id="JAWDID010000054">
    <property type="protein sequence ID" value="MDU0342967.1"/>
    <property type="molecule type" value="Genomic_DNA"/>
</dbReference>
<evidence type="ECO:0000256" key="4">
    <source>
        <dbReference type="ARBA" id="ARBA00022898"/>
    </source>
</evidence>
<evidence type="ECO:0000256" key="2">
    <source>
        <dbReference type="ARBA" id="ARBA00022576"/>
    </source>
</evidence>
<comment type="caution">
    <text evidence="6">The sequence shown here is derived from an EMBL/GenBank/DDBJ whole genome shotgun (WGS) entry which is preliminary data.</text>
</comment>
<proteinExistence type="predicted"/>
<protein>
    <submittedName>
        <fullName evidence="6">PLP-dependent aminotransferase family protein</fullName>
    </submittedName>
</protein>
<dbReference type="InterPro" id="IPR015421">
    <property type="entry name" value="PyrdxlP-dep_Trfase_major"/>
</dbReference>
<keyword evidence="7" id="KW-1185">Reference proteome</keyword>
<organism evidence="6 7">
    <name type="scientific">Bosea rubneri</name>
    <dbReference type="NCBI Taxonomy" id="3075434"/>
    <lineage>
        <taxon>Bacteria</taxon>
        <taxon>Pseudomonadati</taxon>
        <taxon>Pseudomonadota</taxon>
        <taxon>Alphaproteobacteria</taxon>
        <taxon>Hyphomicrobiales</taxon>
        <taxon>Boseaceae</taxon>
        <taxon>Bosea</taxon>
    </lineage>
</organism>
<evidence type="ECO:0000313" key="6">
    <source>
        <dbReference type="EMBL" id="MDU0342967.1"/>
    </source>
</evidence>
<accession>A0ABU3SDU7</accession>
<dbReference type="InterPro" id="IPR015424">
    <property type="entry name" value="PyrdxlP-dep_Trfase"/>
</dbReference>
<keyword evidence="2 6" id="KW-0032">Aminotransferase</keyword>
<evidence type="ECO:0000256" key="1">
    <source>
        <dbReference type="ARBA" id="ARBA00001933"/>
    </source>
</evidence>
<gene>
    <name evidence="6" type="ORF">RKE40_23975</name>
</gene>
<evidence type="ECO:0000256" key="3">
    <source>
        <dbReference type="ARBA" id="ARBA00022679"/>
    </source>
</evidence>
<dbReference type="InterPro" id="IPR050859">
    <property type="entry name" value="Class-I_PLP-dep_aminotransf"/>
</dbReference>
<evidence type="ECO:0000313" key="7">
    <source>
        <dbReference type="Proteomes" id="UP001254257"/>
    </source>
</evidence>
<feature type="domain" description="Aminotransferase class I/classII large" evidence="5">
    <location>
        <begin position="50"/>
        <end position="396"/>
    </location>
</feature>
<dbReference type="GO" id="GO:0008483">
    <property type="term" value="F:transaminase activity"/>
    <property type="evidence" value="ECO:0007669"/>
    <property type="project" value="UniProtKB-KW"/>
</dbReference>
<dbReference type="PANTHER" id="PTHR42790">
    <property type="entry name" value="AMINOTRANSFERASE"/>
    <property type="match status" value="1"/>
</dbReference>
<keyword evidence="4" id="KW-0663">Pyridoxal phosphate</keyword>
<evidence type="ECO:0000259" key="5">
    <source>
        <dbReference type="Pfam" id="PF00155"/>
    </source>
</evidence>
<dbReference type="InterPro" id="IPR015422">
    <property type="entry name" value="PyrdxlP-dep_Trfase_small"/>
</dbReference>
<reference evidence="6 7" key="1">
    <citation type="submission" date="2023-09" db="EMBL/GenBank/DDBJ databases">
        <title>Whole genome shotgun sequencing (WGS) of Bosea sp. ZW T0_25, isolated from stored onions (Allium cepa).</title>
        <authorList>
            <person name="Stoll D.A."/>
            <person name="Huch M."/>
        </authorList>
    </citation>
    <scope>NUCLEOTIDE SEQUENCE [LARGE SCALE GENOMIC DNA]</scope>
    <source>
        <strain evidence="6 7">ZW T0_25</strain>
    </source>
</reference>
<name>A0ABU3SDU7_9HYPH</name>
<dbReference type="Gene3D" id="3.40.640.10">
    <property type="entry name" value="Type I PLP-dependent aspartate aminotransferase-like (Major domain)"/>
    <property type="match status" value="1"/>
</dbReference>
<sequence length="412" mass="44404">MSQSQPRVGRPALASWLSTGNSITQQFMAIGGQADFVSLAGGLPAAELYPVEAMAAAQERALTRWGSAILEYGPIEGLPALRAAVAERVSAASGRRFGPENVLLTTGAMQGLDLVGKLLVDPGELIVSQFPTYLGALDAWRPRAPRYEKLDWSLQAPGQDAALRQAKFVYAVPNYSNPTGVLVSQEERAALLDKVLAAGTWLLEDDPYLPLQFDGPAGPGILAHHAQRQPNGAYDGPVIYLGTLSKSLAPGLRVGWIVAEASLIAALALVKQSTDIASSLLTQALALEMIESDFEAQHVPKIVATYRERRDVLCAAASEHLSDWFEWEVPPGGMFVWMRAKTPEIDTDALYAHALQEKVAFVPSSVFDPDGALKSAMRVNFTRSAPEVLTEGVRRLARATRRQLEARPGRAA</sequence>
<comment type="cofactor">
    <cofactor evidence="1">
        <name>pyridoxal 5'-phosphate</name>
        <dbReference type="ChEBI" id="CHEBI:597326"/>
    </cofactor>
</comment>